<feature type="domain" description="HNH nuclease" evidence="2">
    <location>
        <begin position="268"/>
        <end position="324"/>
    </location>
</feature>
<sequence>MKVAHTFSKNEKIFKFLFWTLTVITFPFLLWLWPFAIIGYFIWEYNYYKSDRFLLLKEKLSRYIDECNKMNQHIESLKYTYEGHKQIDHGSAEFHDTSAYNYQRKALQNYNKHISNKYTVDCSLTVLRGARNQPFKYLCKYFDIKPNEENLAKFEDALNNFSAVEQGVQFLKNKRDKIMSGIKSKVPIFIRAFRWKKLEKKLGFEEVDFSDAYVPTYIFSYVSAGGNASGEVRIPLNPNTLDRFINYLGDIVKFRKSAAGQRALMTSSLRQKIKERDDYTCQKCKNTSHKEPNLLLEIDHIIPVSKGGLTSEDNLQTLCWKCNRSKGAKVEK</sequence>
<proteinExistence type="predicted"/>
<evidence type="ECO:0000313" key="3">
    <source>
        <dbReference type="EMBL" id="DAF51682.1"/>
    </source>
</evidence>
<feature type="transmembrane region" description="Helical" evidence="1">
    <location>
        <begin position="16"/>
        <end position="43"/>
    </location>
</feature>
<dbReference type="GO" id="GO:0003676">
    <property type="term" value="F:nucleic acid binding"/>
    <property type="evidence" value="ECO:0007669"/>
    <property type="project" value="InterPro"/>
</dbReference>
<dbReference type="Pfam" id="PF01844">
    <property type="entry name" value="HNH"/>
    <property type="match status" value="1"/>
</dbReference>
<reference evidence="3" key="1">
    <citation type="journal article" date="2021" name="Proc. Natl. Acad. Sci. U.S.A.">
        <title>A Catalog of Tens of Thousands of Viruses from Human Metagenomes Reveals Hidden Associations with Chronic Diseases.</title>
        <authorList>
            <person name="Tisza M.J."/>
            <person name="Buck C.B."/>
        </authorList>
    </citation>
    <scope>NUCLEOTIDE SEQUENCE</scope>
    <source>
        <strain evidence="3">CtgEf1</strain>
    </source>
</reference>
<dbReference type="InterPro" id="IPR003615">
    <property type="entry name" value="HNH_nuc"/>
</dbReference>
<keyword evidence="1" id="KW-0472">Membrane</keyword>
<dbReference type="SMART" id="SM00507">
    <property type="entry name" value="HNHc"/>
    <property type="match status" value="1"/>
</dbReference>
<dbReference type="PANTHER" id="PTHR33877">
    <property type="entry name" value="SLL1193 PROTEIN"/>
    <property type="match status" value="1"/>
</dbReference>
<dbReference type="InterPro" id="IPR052892">
    <property type="entry name" value="NA-targeting_endonuclease"/>
</dbReference>
<keyword evidence="1" id="KW-1133">Transmembrane helix</keyword>
<keyword evidence="1" id="KW-0812">Transmembrane</keyword>
<dbReference type="PANTHER" id="PTHR33877:SF1">
    <property type="entry name" value="TYPE IV METHYL-DIRECTED RESTRICTION ENZYME ECOKMCRA"/>
    <property type="match status" value="1"/>
</dbReference>
<name>A0A8S5SM87_9CAUD</name>
<dbReference type="GO" id="GO:0004519">
    <property type="term" value="F:endonuclease activity"/>
    <property type="evidence" value="ECO:0007669"/>
    <property type="project" value="InterPro"/>
</dbReference>
<accession>A0A8S5SM87</accession>
<dbReference type="CDD" id="cd00085">
    <property type="entry name" value="HNHc"/>
    <property type="match status" value="1"/>
</dbReference>
<dbReference type="GO" id="GO:0008270">
    <property type="term" value="F:zinc ion binding"/>
    <property type="evidence" value="ECO:0007669"/>
    <property type="project" value="InterPro"/>
</dbReference>
<evidence type="ECO:0000259" key="2">
    <source>
        <dbReference type="SMART" id="SM00507"/>
    </source>
</evidence>
<dbReference type="Gene3D" id="1.10.30.50">
    <property type="match status" value="1"/>
</dbReference>
<protein>
    <submittedName>
        <fullName evidence="3">HNHc</fullName>
    </submittedName>
</protein>
<dbReference type="EMBL" id="BK032620">
    <property type="protein sequence ID" value="DAF51682.1"/>
    <property type="molecule type" value="Genomic_DNA"/>
</dbReference>
<organism evidence="3">
    <name type="scientific">Myoviridae sp. ctgEf1</name>
    <dbReference type="NCBI Taxonomy" id="2827699"/>
    <lineage>
        <taxon>Viruses</taxon>
        <taxon>Duplodnaviria</taxon>
        <taxon>Heunggongvirae</taxon>
        <taxon>Uroviricota</taxon>
        <taxon>Caudoviricetes</taxon>
    </lineage>
</organism>
<dbReference type="InterPro" id="IPR002711">
    <property type="entry name" value="HNH"/>
</dbReference>
<evidence type="ECO:0000256" key="1">
    <source>
        <dbReference type="SAM" id="Phobius"/>
    </source>
</evidence>